<dbReference type="OrthoDB" id="883557at2"/>
<protein>
    <recommendedName>
        <fullName evidence="3">Lipocalin-like domain-containing protein</fullName>
    </recommendedName>
</protein>
<comment type="caution">
    <text evidence="1">The sequence shown here is derived from an EMBL/GenBank/DDBJ whole genome shotgun (WGS) entry which is preliminary data.</text>
</comment>
<gene>
    <name evidence="1" type="ORF">EU556_05435</name>
</gene>
<accession>A0A4Z0PDC2</accession>
<dbReference type="AlphaFoldDB" id="A0A4Z0PDC2"/>
<evidence type="ECO:0000313" key="1">
    <source>
        <dbReference type="EMBL" id="TGE10263.1"/>
    </source>
</evidence>
<organism evidence="1 2">
    <name type="scientific">Hymenobacter fodinae</name>
    <dbReference type="NCBI Taxonomy" id="2510796"/>
    <lineage>
        <taxon>Bacteria</taxon>
        <taxon>Pseudomonadati</taxon>
        <taxon>Bacteroidota</taxon>
        <taxon>Cytophagia</taxon>
        <taxon>Cytophagales</taxon>
        <taxon>Hymenobacteraceae</taxon>
        <taxon>Hymenobacter</taxon>
    </lineage>
</organism>
<keyword evidence="2" id="KW-1185">Reference proteome</keyword>
<sequence>MRILTSLFASACLLIVSSCKEDTVTPKNLFGRQWYNSFEQDQNGFFTFRTTSQTIGWRYDAFRMETDGSFIEYGLGPSDAGEERPGTWTETGKHTYQIKFTDAQRQGYTLEVQGVDTETLRARRIY</sequence>
<dbReference type="Proteomes" id="UP000298337">
    <property type="component" value="Unassembled WGS sequence"/>
</dbReference>
<dbReference type="PROSITE" id="PS51257">
    <property type="entry name" value="PROKAR_LIPOPROTEIN"/>
    <property type="match status" value="1"/>
</dbReference>
<proteinExistence type="predicted"/>
<name>A0A4Z0PDC2_9BACT</name>
<evidence type="ECO:0008006" key="3">
    <source>
        <dbReference type="Google" id="ProtNLM"/>
    </source>
</evidence>
<dbReference type="RefSeq" id="WP_135431782.1">
    <property type="nucleotide sequence ID" value="NZ_SRLA01000001.1"/>
</dbReference>
<evidence type="ECO:0000313" key="2">
    <source>
        <dbReference type="Proteomes" id="UP000298337"/>
    </source>
</evidence>
<reference evidence="1 2" key="1">
    <citation type="submission" date="2019-04" db="EMBL/GenBank/DDBJ databases">
        <authorList>
            <person name="Feng G."/>
            <person name="Zhang J."/>
            <person name="Zhu H."/>
        </authorList>
    </citation>
    <scope>NUCLEOTIDE SEQUENCE [LARGE SCALE GENOMIC DNA]</scope>
    <source>
        <strain evidence="1 2">92R-1</strain>
    </source>
</reference>
<dbReference type="EMBL" id="SRLA01000001">
    <property type="protein sequence ID" value="TGE10263.1"/>
    <property type="molecule type" value="Genomic_DNA"/>
</dbReference>